<organism evidence="2 3">
    <name type="scientific">Stenotrophomonas indicatrix</name>
    <dbReference type="NCBI Taxonomy" id="2045451"/>
    <lineage>
        <taxon>Bacteria</taxon>
        <taxon>Pseudomonadati</taxon>
        <taxon>Pseudomonadota</taxon>
        <taxon>Gammaproteobacteria</taxon>
        <taxon>Lysobacterales</taxon>
        <taxon>Lysobacteraceae</taxon>
        <taxon>Stenotrophomonas</taxon>
    </lineage>
</organism>
<sequence length="109" mass="12015">MSDAPPMFAGRRFRASYDGLAADNRYSADGHRVHYAIVSGIYAGAHGEASCEWRQVAEGIYAISWQEADGATVVHVDDFLHGHSLAWFTANDGRFHRMQGTLQALPPHD</sequence>
<name>A0A1W1GV36_9GAMM</name>
<evidence type="ECO:0000259" key="1">
    <source>
        <dbReference type="Pfam" id="PF22036"/>
    </source>
</evidence>
<gene>
    <name evidence="2" type="ORF">SAMN04488690_0863</name>
</gene>
<accession>A0A1W1GV36</accession>
<dbReference type="InterPro" id="IPR053892">
    <property type="entry name" value="MoaF-like"/>
</dbReference>
<reference evidence="3" key="1">
    <citation type="submission" date="2016-10" db="EMBL/GenBank/DDBJ databases">
        <authorList>
            <person name="Varghese N."/>
        </authorList>
    </citation>
    <scope>NUCLEOTIDE SEQUENCE [LARGE SCALE GENOMIC DNA]</scope>
    <source>
        <strain evidence="3">92MFCol6.1</strain>
    </source>
</reference>
<dbReference type="AlphaFoldDB" id="A0A1W1GV36"/>
<feature type="domain" description="MoaF-like" evidence="1">
    <location>
        <begin position="9"/>
        <end position="102"/>
    </location>
</feature>
<dbReference type="Pfam" id="PF22036">
    <property type="entry name" value="MoaF_like"/>
    <property type="match status" value="1"/>
</dbReference>
<dbReference type="Gene3D" id="2.40.128.20">
    <property type="match status" value="1"/>
</dbReference>
<proteinExistence type="predicted"/>
<evidence type="ECO:0000313" key="3">
    <source>
        <dbReference type="Proteomes" id="UP000191133"/>
    </source>
</evidence>
<dbReference type="EMBL" id="FWEU01000001">
    <property type="protein sequence ID" value="SLM23175.1"/>
    <property type="molecule type" value="Genomic_DNA"/>
</dbReference>
<evidence type="ECO:0000313" key="2">
    <source>
        <dbReference type="EMBL" id="SLM23175.1"/>
    </source>
</evidence>
<dbReference type="Proteomes" id="UP000191133">
    <property type="component" value="Unassembled WGS sequence"/>
</dbReference>
<protein>
    <recommendedName>
        <fullName evidence="1">MoaF-like domain-containing protein</fullName>
    </recommendedName>
</protein>
<dbReference type="InterPro" id="IPR012674">
    <property type="entry name" value="Calycin"/>
</dbReference>
<dbReference type="SUPFAM" id="SSF50814">
    <property type="entry name" value="Lipocalins"/>
    <property type="match status" value="1"/>
</dbReference>
<dbReference type="RefSeq" id="WP_080148656.1">
    <property type="nucleotide sequence ID" value="NZ_FWEU01000001.1"/>
</dbReference>